<evidence type="ECO:0000313" key="4">
    <source>
        <dbReference type="Proteomes" id="UP000177396"/>
    </source>
</evidence>
<dbReference type="Pfam" id="PF00326">
    <property type="entry name" value="Peptidase_S9"/>
    <property type="match status" value="1"/>
</dbReference>
<keyword evidence="1" id="KW-0378">Hydrolase</keyword>
<dbReference type="PANTHER" id="PTHR22946">
    <property type="entry name" value="DIENELACTONE HYDROLASE DOMAIN-CONTAINING PROTEIN-RELATED"/>
    <property type="match status" value="1"/>
</dbReference>
<comment type="caution">
    <text evidence="3">The sequence shown here is derived from an EMBL/GenBank/DDBJ whole genome shotgun (WGS) entry which is preliminary data.</text>
</comment>
<name>A0A1F5YL44_9BACT</name>
<dbReference type="InterPro" id="IPR050261">
    <property type="entry name" value="FrsA_esterase"/>
</dbReference>
<dbReference type="Proteomes" id="UP000177396">
    <property type="component" value="Unassembled WGS sequence"/>
</dbReference>
<dbReference type="InterPro" id="IPR001375">
    <property type="entry name" value="Peptidase_S9_cat"/>
</dbReference>
<gene>
    <name evidence="3" type="ORF">A2153_02535</name>
</gene>
<dbReference type="AlphaFoldDB" id="A0A1F5YL44"/>
<dbReference type="PANTHER" id="PTHR22946:SF9">
    <property type="entry name" value="POLYKETIDE TRANSFERASE AF380"/>
    <property type="match status" value="1"/>
</dbReference>
<sequence>MSGLRLIGYQFRLSKLKIISPVVYQVEVKERALDHYSIENLKNTRFSPQEIILADQNLFYFKSDSASVSGLINLPDNLPPQGIIVLLRGYVDREIYTTGTGTKRIGEYLSSNGFITLAPDFLGYGQSSSPSAFPLAERFQTYTTTLQLLASLPNLPSSVKKIYPDFNFDFDPAKIGLFGHSNGGHIAVAVLEITGQNYPTVLWAPVSKPFPYSVLYYTDEFEDQGKALRKIISDFERNYQSEKYSITEYFDLINAPLSIHQGLNDQEVPYWWSDELVKILKEKNKNAVYFTYPGENHNFNGGSWITLAAHTRNFYRQNFPIP</sequence>
<dbReference type="Gene3D" id="3.40.50.1820">
    <property type="entry name" value="alpha/beta hydrolase"/>
    <property type="match status" value="1"/>
</dbReference>
<dbReference type="GO" id="GO:0006508">
    <property type="term" value="P:proteolysis"/>
    <property type="evidence" value="ECO:0007669"/>
    <property type="project" value="InterPro"/>
</dbReference>
<evidence type="ECO:0000259" key="2">
    <source>
        <dbReference type="Pfam" id="PF00326"/>
    </source>
</evidence>
<proteinExistence type="predicted"/>
<dbReference type="EMBL" id="MFJB01000018">
    <property type="protein sequence ID" value="OGG00687.1"/>
    <property type="molecule type" value="Genomic_DNA"/>
</dbReference>
<dbReference type="GO" id="GO:0052689">
    <property type="term" value="F:carboxylic ester hydrolase activity"/>
    <property type="evidence" value="ECO:0007669"/>
    <property type="project" value="UniProtKB-ARBA"/>
</dbReference>
<dbReference type="SUPFAM" id="SSF53474">
    <property type="entry name" value="alpha/beta-Hydrolases"/>
    <property type="match status" value="1"/>
</dbReference>
<dbReference type="InterPro" id="IPR029058">
    <property type="entry name" value="AB_hydrolase_fold"/>
</dbReference>
<accession>A0A1F5YL44</accession>
<evidence type="ECO:0000256" key="1">
    <source>
        <dbReference type="ARBA" id="ARBA00022801"/>
    </source>
</evidence>
<feature type="domain" description="Peptidase S9 prolyl oligopeptidase catalytic" evidence="2">
    <location>
        <begin position="170"/>
        <end position="316"/>
    </location>
</feature>
<protein>
    <recommendedName>
        <fullName evidence="2">Peptidase S9 prolyl oligopeptidase catalytic domain-containing protein</fullName>
    </recommendedName>
</protein>
<dbReference type="GO" id="GO:0008236">
    <property type="term" value="F:serine-type peptidase activity"/>
    <property type="evidence" value="ECO:0007669"/>
    <property type="project" value="InterPro"/>
</dbReference>
<organism evidence="3 4">
    <name type="scientific">Candidatus Gottesmanbacteria bacterium RBG_16_38_7b</name>
    <dbReference type="NCBI Taxonomy" id="1798372"/>
    <lineage>
        <taxon>Bacteria</taxon>
        <taxon>Candidatus Gottesmaniibacteriota</taxon>
    </lineage>
</organism>
<reference evidence="3 4" key="1">
    <citation type="journal article" date="2016" name="Nat. Commun.">
        <title>Thousands of microbial genomes shed light on interconnected biogeochemical processes in an aquifer system.</title>
        <authorList>
            <person name="Anantharaman K."/>
            <person name="Brown C.T."/>
            <person name="Hug L.A."/>
            <person name="Sharon I."/>
            <person name="Castelle C.J."/>
            <person name="Probst A.J."/>
            <person name="Thomas B.C."/>
            <person name="Singh A."/>
            <person name="Wilkins M.J."/>
            <person name="Karaoz U."/>
            <person name="Brodie E.L."/>
            <person name="Williams K.H."/>
            <person name="Hubbard S.S."/>
            <person name="Banfield J.F."/>
        </authorList>
    </citation>
    <scope>NUCLEOTIDE SEQUENCE [LARGE SCALE GENOMIC DNA]</scope>
</reference>
<evidence type="ECO:0000313" key="3">
    <source>
        <dbReference type="EMBL" id="OGG00687.1"/>
    </source>
</evidence>